<reference evidence="1 2" key="1">
    <citation type="submission" date="2007-08" db="EMBL/GenBank/DDBJ databases">
        <authorList>
            <consortium name="The Citrobacter koseri Genome Sequencing Project"/>
            <person name="McClelland M."/>
            <person name="Sanderson E.K."/>
            <person name="Porwollik S."/>
            <person name="Spieth J."/>
            <person name="Clifton W.S."/>
            <person name="Latreille P."/>
            <person name="Courtney L."/>
            <person name="Wang C."/>
            <person name="Pepin K."/>
            <person name="Bhonagiri V."/>
            <person name="Nash W."/>
            <person name="Johnson M."/>
            <person name="Thiruvilangam P."/>
            <person name="Wilson R."/>
        </authorList>
    </citation>
    <scope>NUCLEOTIDE SEQUENCE [LARGE SCALE GENOMIC DNA]</scope>
    <source>
        <strain evidence="2">ATCC BAA-895 / CDC 4225-83 / SGSC4696</strain>
    </source>
</reference>
<dbReference type="EMBL" id="CP000822">
    <property type="protein sequence ID" value="ABV12028.1"/>
    <property type="molecule type" value="Genomic_DNA"/>
</dbReference>
<accession>A8AEW5</accession>
<dbReference type="HOGENOM" id="CLU_3097096_0_0_6"/>
<name>A8AEW5_CITK8</name>
<dbReference type="AlphaFoldDB" id="A8AEW5"/>
<protein>
    <submittedName>
        <fullName evidence="1">Uncharacterized protein</fullName>
    </submittedName>
</protein>
<gene>
    <name evidence="1" type="ordered locus">CKO_00878</name>
</gene>
<organism evidence="1 2">
    <name type="scientific">Citrobacter koseri (strain ATCC BAA-895 / CDC 4225-83 / SGSC4696)</name>
    <dbReference type="NCBI Taxonomy" id="290338"/>
    <lineage>
        <taxon>Bacteria</taxon>
        <taxon>Pseudomonadati</taxon>
        <taxon>Pseudomonadota</taxon>
        <taxon>Gammaproteobacteria</taxon>
        <taxon>Enterobacterales</taxon>
        <taxon>Enterobacteriaceae</taxon>
        <taxon>Citrobacter</taxon>
    </lineage>
</organism>
<evidence type="ECO:0000313" key="1">
    <source>
        <dbReference type="EMBL" id="ABV12028.1"/>
    </source>
</evidence>
<keyword evidence="2" id="KW-1185">Reference proteome</keyword>
<sequence length="51" mass="6137">MIFRILTQEDQILMSDIAALYFTPSFAGKIYCREAFPLIWYEPGWRVMCWD</sequence>
<evidence type="ECO:0000313" key="2">
    <source>
        <dbReference type="Proteomes" id="UP000008148"/>
    </source>
</evidence>
<dbReference type="Proteomes" id="UP000008148">
    <property type="component" value="Chromosome"/>
</dbReference>
<dbReference type="KEGG" id="cko:CKO_00878"/>
<proteinExistence type="predicted"/>